<dbReference type="VEuPathDB" id="TriTrypDB:TcCLB.508207.194"/>
<dbReference type="VEuPathDB" id="TriTrypDB:C4B63_8g544"/>
<dbReference type="VEuPathDB" id="TriTrypDB:ECC02_004616"/>
<feature type="region of interest" description="Disordered" evidence="1">
    <location>
        <begin position="1"/>
        <end position="40"/>
    </location>
</feature>
<reference evidence="2 3" key="1">
    <citation type="journal article" date="2018" name="Microb. Genom.">
        <title>Expanding an expanded genome: long-read sequencing of Trypanosoma cruzi.</title>
        <authorList>
            <person name="Berna L."/>
            <person name="Rodriguez M."/>
            <person name="Chiribao M.L."/>
            <person name="Parodi-Talice A."/>
            <person name="Pita S."/>
            <person name="Rijo G."/>
            <person name="Alvarez-Valin F."/>
            <person name="Robello C."/>
        </authorList>
    </citation>
    <scope>NUCLEOTIDE SEQUENCE [LARGE SCALE GENOMIC DNA]</scope>
    <source>
        <strain evidence="2 3">Dm28c</strain>
    </source>
</reference>
<dbReference type="VEuPathDB" id="TriTrypDB:Tc_MARK_1097"/>
<dbReference type="VEuPathDB" id="TriTrypDB:C3747_140g95"/>
<accession>A0A2V2VW53</accession>
<comment type="caution">
    <text evidence="2">The sequence shown here is derived from an EMBL/GenBank/DDBJ whole genome shotgun (WGS) entry which is preliminary data.</text>
</comment>
<evidence type="ECO:0000256" key="1">
    <source>
        <dbReference type="SAM" id="MobiDB-lite"/>
    </source>
</evidence>
<dbReference type="VEuPathDB" id="TriTrypDB:BCY84_13351"/>
<dbReference type="Proteomes" id="UP000246121">
    <property type="component" value="Unassembled WGS sequence"/>
</dbReference>
<dbReference type="EMBL" id="PRFA01000008">
    <property type="protein sequence ID" value="PWU99682.1"/>
    <property type="molecule type" value="Genomic_DNA"/>
</dbReference>
<feature type="compositionally biased region" description="Basic and acidic residues" evidence="1">
    <location>
        <begin position="22"/>
        <end position="36"/>
    </location>
</feature>
<feature type="region of interest" description="Disordered" evidence="1">
    <location>
        <begin position="462"/>
        <end position="483"/>
    </location>
</feature>
<evidence type="ECO:0000313" key="2">
    <source>
        <dbReference type="EMBL" id="PWU99682.1"/>
    </source>
</evidence>
<dbReference type="VEuPathDB" id="TriTrypDB:TCDM_01369"/>
<gene>
    <name evidence="2" type="ORF">C4B63_8g544</name>
</gene>
<dbReference type="VEuPathDB" id="TriTrypDB:TcG_03901"/>
<name>A0A2V2VW53_TRYCR</name>
<evidence type="ECO:0000313" key="3">
    <source>
        <dbReference type="Proteomes" id="UP000246121"/>
    </source>
</evidence>
<dbReference type="AlphaFoldDB" id="A0A2V2VW53"/>
<dbReference type="VEuPathDB" id="TriTrypDB:TcBrA4_0107240"/>
<dbReference type="VEuPathDB" id="TriTrypDB:TCSYLVIO_002379"/>
<dbReference type="VEuPathDB" id="TriTrypDB:TcCL_ESM01352"/>
<sequence>MRKRKRTRSLSSTEDAGNTTNDDNKKVVESEARDVSSIESEASCEPTRPLGVFIWSDVSVVLYACMLKQLHYTCGVLAIERSRDVRQNMIYALKSRLVSFWEAETATLSAIEQTKLGRVFHSHVNAMLERFSSLVSADMTGSELCHAFLQVLDVFGFPEEESAEESLLVANMRKNADPHAYSYQERTSHKLSVLPRYEGDRRTEEQHRLPRLGSVVQLPSPHPHSEINTDVQLIEPRKRRPPLDENRIFSHPKKATSSGMEDVLVDEELRYRSLVVLGRHLDTFGSLQNLSPFVRFSLWDMLGRDDEVFERLTTSPAQNDELLEWQKKQLESLRRLVAEKRAVFDATRAEARETALSVGWCAVSAHWRDQVLRVVDVGEDADWFLLRDSAKNGFKAIFPNYALFTVIKDIALKALRRVRDGHVDCGVEDAVECYEVVTHVLFPLLEGKAPSLPGLEAMIEQNTSSDGEDGSGGERQSQQKEDEEEALRNCVSALMLEKTGNACGDADVARGVRLCFDCGSFLPREGSTCAFVSNMFVWPLQCLAALLELISVARYSVDGMKKFAAAFLPSNWGDQESLLEFLLRREPTNIPLASLVGFPRLVRDVFVSSQWLRNDKYFRAVVECRRQGCALPPGGVANNYLQWRALLTILSRLEYGEEVFALTVHEMPPDAANEGKMWSVAELECTPKTWAEGLALMMTTAAVSEENRT</sequence>
<proteinExistence type="predicted"/>
<dbReference type="VEuPathDB" id="TriTrypDB:TcCLB.509509.69"/>
<protein>
    <submittedName>
        <fullName evidence="2">Uncharacterized protein</fullName>
    </submittedName>
</protein>
<organism evidence="2 3">
    <name type="scientific">Trypanosoma cruzi</name>
    <dbReference type="NCBI Taxonomy" id="5693"/>
    <lineage>
        <taxon>Eukaryota</taxon>
        <taxon>Discoba</taxon>
        <taxon>Euglenozoa</taxon>
        <taxon>Kinetoplastea</taxon>
        <taxon>Metakinetoplastina</taxon>
        <taxon>Trypanosomatida</taxon>
        <taxon>Trypanosomatidae</taxon>
        <taxon>Trypanosoma</taxon>
        <taxon>Schizotrypanum</taxon>
    </lineage>
</organism>